<organism evidence="9 10">
    <name type="scientific">Vibrio metschnikovii</name>
    <dbReference type="NCBI Taxonomy" id="28172"/>
    <lineage>
        <taxon>Bacteria</taxon>
        <taxon>Pseudomonadati</taxon>
        <taxon>Pseudomonadota</taxon>
        <taxon>Gammaproteobacteria</taxon>
        <taxon>Vibrionales</taxon>
        <taxon>Vibrionaceae</taxon>
        <taxon>Vibrio</taxon>
    </lineage>
</organism>
<comment type="caution">
    <text evidence="9">The sequence shown here is derived from an EMBL/GenBank/DDBJ whole genome shotgun (WGS) entry which is preliminary data.</text>
</comment>
<proteinExistence type="predicted"/>
<protein>
    <submittedName>
        <fullName evidence="9">MCE family protein</fullName>
    </submittedName>
</protein>
<evidence type="ECO:0000313" key="10">
    <source>
        <dbReference type="Proteomes" id="UP000615796"/>
    </source>
</evidence>
<evidence type="ECO:0000259" key="8">
    <source>
        <dbReference type="Pfam" id="PF02470"/>
    </source>
</evidence>
<feature type="domain" description="Mce/MlaD" evidence="8">
    <location>
        <begin position="641"/>
        <end position="714"/>
    </location>
</feature>
<feature type="domain" description="Mce/MlaD" evidence="8">
    <location>
        <begin position="284"/>
        <end position="375"/>
    </location>
</feature>
<evidence type="ECO:0000313" key="9">
    <source>
        <dbReference type="EMBL" id="MBC5850212.1"/>
    </source>
</evidence>
<dbReference type="EMBL" id="JACRUP010000001">
    <property type="protein sequence ID" value="MBC5850212.1"/>
    <property type="molecule type" value="Genomic_DNA"/>
</dbReference>
<evidence type="ECO:0000256" key="5">
    <source>
        <dbReference type="ARBA" id="ARBA00022989"/>
    </source>
</evidence>
<sequence length="879" mass="95849">MNKPPMTQASYSPQIKSNKGVSPLWILPILTLLLAGWLVGKAIHDAGERIQIHFSDAQGLVAGRTPIRYQGLEVGMVREIKLAPELNSIYVEADIYPEATQLLSDTTRFWLVKPTASLSGVSGLDALVSGNYIALHPGGPGQENHPQIYHALDRAPSDLVSNGGLQITLRANDLGGISIGSPIVYKKIPIGEVFSYQLAKDAQSIVLQVSIESEYRHLITKESRFWNVSGIGTSLGFDGIDVRLESLSALIGGAIAVDSPDGGEPAAQFSEFILYQDLKTAGRGIPITIVLPDDSGINASGSPIMYRGLEIGQITHLQLNEDNTQIIAHAAIQPSLNELLTSGSQFILQEAKVSLSGLENLSNLIKGNYLTLQPGDGERTRQFTALRKIEYQQSQSHTFSITLTAEHAYGLTSGAAILYRGVRIGVIKDVQLSADLVEFHAVIEQQYQSLIRSKNRFYVDGSMRAELGRAGINLSLPPVKQLLSGAISFISEGEETVLERYSLYANPSLAELAAYQQSGSRALRLSADTLPPVQIGSPLLFRHLPVGHVTQFKLQKEGVEVEVSIDNQYQHLINEQTVFWNHSGIEVNASLTDGLRIQAAPLQSLLQGGIAFDTLPGVENKLDGRWKLYANYQQAQQFGEAITLLAKHNEGVNRGTPIKYQGVQVGEVIAVSPSFSQSQVTFSARIHPEYAPFITRATSVFWVAKANVSLQGITNLENLVSPSIEVYPGQGAEQHTFHLASAPYSPSGVRFTLQTEYRGSINVGTPVFYRDIEVGRVIDIQLGALADRVISTIDINPDYAYLVRRNSLFWNTSGVDVSIGLTGANIKSGTLESIVRGGITFATPEQKQLAPPAPAGHSFYLHQKPQEEWKRWRTAIPRP</sequence>
<gene>
    <name evidence="9" type="ORF">H8Q88_04465</name>
</gene>
<evidence type="ECO:0000256" key="3">
    <source>
        <dbReference type="ARBA" id="ARBA00022519"/>
    </source>
</evidence>
<feature type="domain" description="Mce/MlaD" evidence="8">
    <location>
        <begin position="400"/>
        <end position="463"/>
    </location>
</feature>
<evidence type="ECO:0000256" key="1">
    <source>
        <dbReference type="ARBA" id="ARBA00004533"/>
    </source>
</evidence>
<evidence type="ECO:0000256" key="2">
    <source>
        <dbReference type="ARBA" id="ARBA00022475"/>
    </source>
</evidence>
<dbReference type="PANTHER" id="PTHR30462">
    <property type="entry name" value="INTERMEMBRANE TRANSPORT PROTEIN PQIB-RELATED"/>
    <property type="match status" value="1"/>
</dbReference>
<evidence type="ECO:0000256" key="6">
    <source>
        <dbReference type="ARBA" id="ARBA00023136"/>
    </source>
</evidence>
<name>A0A9X0R6A3_VIBME</name>
<keyword evidence="2" id="KW-1003">Cell membrane</keyword>
<evidence type="ECO:0000256" key="7">
    <source>
        <dbReference type="SAM" id="Phobius"/>
    </source>
</evidence>
<dbReference type="InterPro" id="IPR051800">
    <property type="entry name" value="PqiA-PqiB_transport"/>
</dbReference>
<feature type="domain" description="Mce/MlaD" evidence="8">
    <location>
        <begin position="748"/>
        <end position="817"/>
    </location>
</feature>
<keyword evidence="10" id="KW-1185">Reference proteome</keyword>
<dbReference type="RefSeq" id="WP_187025390.1">
    <property type="nucleotide sequence ID" value="NZ_JACRUP010000001.1"/>
</dbReference>
<feature type="transmembrane region" description="Helical" evidence="7">
    <location>
        <begin position="21"/>
        <end position="40"/>
    </location>
</feature>
<comment type="subcellular location">
    <subcellularLocation>
        <location evidence="1">Cell inner membrane</location>
    </subcellularLocation>
</comment>
<accession>A0A9X0R6A3</accession>
<feature type="domain" description="Mce/MlaD" evidence="8">
    <location>
        <begin position="47"/>
        <end position="138"/>
    </location>
</feature>
<keyword evidence="3" id="KW-0997">Cell inner membrane</keyword>
<dbReference type="Proteomes" id="UP000615796">
    <property type="component" value="Unassembled WGS sequence"/>
</dbReference>
<dbReference type="AlphaFoldDB" id="A0A9X0R6A3"/>
<keyword evidence="5 7" id="KW-1133">Transmembrane helix</keyword>
<dbReference type="InterPro" id="IPR003399">
    <property type="entry name" value="Mce/MlaD"/>
</dbReference>
<dbReference type="GO" id="GO:0005886">
    <property type="term" value="C:plasma membrane"/>
    <property type="evidence" value="ECO:0007669"/>
    <property type="project" value="UniProtKB-SubCell"/>
</dbReference>
<dbReference type="Pfam" id="PF02470">
    <property type="entry name" value="MlaD"/>
    <property type="match status" value="6"/>
</dbReference>
<keyword evidence="4 7" id="KW-0812">Transmembrane</keyword>
<feature type="domain" description="Mce/MlaD" evidence="8">
    <location>
        <begin position="164"/>
        <end position="224"/>
    </location>
</feature>
<keyword evidence="6 7" id="KW-0472">Membrane</keyword>
<dbReference type="PANTHER" id="PTHR30462:SF0">
    <property type="entry name" value="INTERMEMBRANE TRANSPORT PROTEIN YEBT"/>
    <property type="match status" value="1"/>
</dbReference>
<evidence type="ECO:0000256" key="4">
    <source>
        <dbReference type="ARBA" id="ARBA00022692"/>
    </source>
</evidence>
<reference evidence="9" key="1">
    <citation type="submission" date="2020-08" db="EMBL/GenBank/DDBJ databases">
        <title>Genome Sequencing and Pan-Genome Analysis of Migratory bird Vibrio Strains, Inner Mongolia.</title>
        <authorList>
            <person name="Zheng L."/>
        </authorList>
    </citation>
    <scope>NUCLEOTIDE SEQUENCE</scope>
    <source>
        <strain evidence="9">M13F</strain>
    </source>
</reference>